<dbReference type="VEuPathDB" id="VectorBase:ISCW003479"/>
<dbReference type="Proteomes" id="UP000001555">
    <property type="component" value="Unassembled WGS sequence"/>
</dbReference>
<name>A0A1S4KRY6_IXOSC</name>
<dbReference type="VEuPathDB" id="VectorBase:ISCI003479"/>
<proteinExistence type="predicted"/>
<keyword evidence="2" id="KW-1185">Reference proteome</keyword>
<reference evidence="2" key="1">
    <citation type="submission" date="2008-03" db="EMBL/GenBank/DDBJ databases">
        <title>Annotation of Ixodes scapularis.</title>
        <authorList>
            <consortium name="Ixodes scapularis Genome Project Consortium"/>
            <person name="Caler E."/>
            <person name="Hannick L.I."/>
            <person name="Bidwell S."/>
            <person name="Joardar V."/>
            <person name="Thiagarajan M."/>
            <person name="Amedeo P."/>
            <person name="Galinsky K.J."/>
            <person name="Schobel S."/>
            <person name="Inman J."/>
            <person name="Hostetler J."/>
            <person name="Miller J."/>
            <person name="Hammond M."/>
            <person name="Megy K."/>
            <person name="Lawson D."/>
            <person name="Kodira C."/>
            <person name="Sutton G."/>
            <person name="Meyer J."/>
            <person name="Hill C.A."/>
            <person name="Birren B."/>
            <person name="Nene V."/>
            <person name="Collins F."/>
            <person name="Alarcon-Chaidez F."/>
            <person name="Wikel S."/>
            <person name="Strausberg R."/>
        </authorList>
    </citation>
    <scope>NUCLEOTIDE SEQUENCE [LARGE SCALE GENOMIC DNA]</scope>
    <source>
        <strain evidence="2">Wikel</strain>
    </source>
</reference>
<dbReference type="EnsemblMetazoa" id="ISCW003479-RA">
    <property type="protein sequence ID" value="ISCW003479-PA"/>
    <property type="gene ID" value="ISCW003479"/>
</dbReference>
<organism evidence="1 2">
    <name type="scientific">Ixodes scapularis</name>
    <name type="common">Black-legged tick</name>
    <name type="synonym">Deer tick</name>
    <dbReference type="NCBI Taxonomy" id="6945"/>
    <lineage>
        <taxon>Eukaryota</taxon>
        <taxon>Metazoa</taxon>
        <taxon>Ecdysozoa</taxon>
        <taxon>Arthropoda</taxon>
        <taxon>Chelicerata</taxon>
        <taxon>Arachnida</taxon>
        <taxon>Acari</taxon>
        <taxon>Parasitiformes</taxon>
        <taxon>Ixodida</taxon>
        <taxon>Ixodoidea</taxon>
        <taxon>Ixodidae</taxon>
        <taxon>Ixodinae</taxon>
        <taxon>Ixodes</taxon>
    </lineage>
</organism>
<sequence length="68" mass="7692">RTVRRFSSAPVVARVRLALLRMCNRAWRADKQVLRVDVLLSTFPSGVFHLPGACPDLRSQADTNEDVR</sequence>
<dbReference type="EMBL" id="ABJB010023945">
    <property type="status" value="NOT_ANNOTATED_CDS"/>
    <property type="molecule type" value="Genomic_DNA"/>
</dbReference>
<evidence type="ECO:0000313" key="2">
    <source>
        <dbReference type="Proteomes" id="UP000001555"/>
    </source>
</evidence>
<reference evidence="1" key="2">
    <citation type="submission" date="2020-05" db="UniProtKB">
        <authorList>
            <consortium name="EnsemblMetazoa"/>
        </authorList>
    </citation>
    <scope>IDENTIFICATION</scope>
    <source>
        <strain evidence="1">wikel</strain>
    </source>
</reference>
<dbReference type="InParanoid" id="A0A1S4KRY6"/>
<dbReference type="AlphaFoldDB" id="A0A1S4KRY6"/>
<evidence type="ECO:0000313" key="1">
    <source>
        <dbReference type="EnsemblMetazoa" id="ISCW003479-PA"/>
    </source>
</evidence>
<accession>A0A1S4KRY6</accession>
<protein>
    <submittedName>
        <fullName evidence="1">Uncharacterized protein</fullName>
    </submittedName>
</protein>